<dbReference type="AlphaFoldDB" id="A0A2V3IG52"/>
<keyword evidence="4" id="KW-1185">Reference proteome</keyword>
<gene>
    <name evidence="3" type="ORF">BWQ96_09233</name>
</gene>
<protein>
    <submittedName>
        <fullName evidence="3">Serine protease 30</fullName>
    </submittedName>
</protein>
<dbReference type="InterPro" id="IPR033116">
    <property type="entry name" value="TRYPSIN_SER"/>
</dbReference>
<feature type="domain" description="Peptidase S1" evidence="2">
    <location>
        <begin position="35"/>
        <end position="281"/>
    </location>
</feature>
<dbReference type="EMBL" id="NBIV01000239">
    <property type="protein sequence ID" value="PXF41054.1"/>
    <property type="molecule type" value="Genomic_DNA"/>
</dbReference>
<dbReference type="InterPro" id="IPR001314">
    <property type="entry name" value="Peptidase_S1A"/>
</dbReference>
<evidence type="ECO:0000313" key="3">
    <source>
        <dbReference type="EMBL" id="PXF41054.1"/>
    </source>
</evidence>
<evidence type="ECO:0000256" key="1">
    <source>
        <dbReference type="ARBA" id="ARBA00023157"/>
    </source>
</evidence>
<keyword evidence="1" id="KW-1015">Disulfide bond</keyword>
<dbReference type="PANTHER" id="PTHR24260">
    <property type="match status" value="1"/>
</dbReference>
<dbReference type="OrthoDB" id="5597713at2759"/>
<dbReference type="STRING" id="448386.A0A2V3IG52"/>
<dbReference type="InterPro" id="IPR051333">
    <property type="entry name" value="CLIP_Serine_Protease"/>
</dbReference>
<dbReference type="PROSITE" id="PS00135">
    <property type="entry name" value="TRYPSIN_SER"/>
    <property type="match status" value="1"/>
</dbReference>
<dbReference type="SMART" id="SM00020">
    <property type="entry name" value="Tryp_SPc"/>
    <property type="match status" value="1"/>
</dbReference>
<comment type="caution">
    <text evidence="3">The sequence shown here is derived from an EMBL/GenBank/DDBJ whole genome shotgun (WGS) entry which is preliminary data.</text>
</comment>
<keyword evidence="3" id="KW-0645">Protease</keyword>
<organism evidence="3 4">
    <name type="scientific">Gracilariopsis chorda</name>
    <dbReference type="NCBI Taxonomy" id="448386"/>
    <lineage>
        <taxon>Eukaryota</taxon>
        <taxon>Rhodophyta</taxon>
        <taxon>Florideophyceae</taxon>
        <taxon>Rhodymeniophycidae</taxon>
        <taxon>Gracilariales</taxon>
        <taxon>Gracilariaceae</taxon>
        <taxon>Gracilariopsis</taxon>
    </lineage>
</organism>
<keyword evidence="3" id="KW-0378">Hydrolase</keyword>
<accession>A0A2V3IG52</accession>
<name>A0A2V3IG52_9FLOR</name>
<dbReference type="Pfam" id="PF00089">
    <property type="entry name" value="Trypsin"/>
    <property type="match status" value="1"/>
</dbReference>
<dbReference type="PRINTS" id="PR00722">
    <property type="entry name" value="CHYMOTRYPSIN"/>
</dbReference>
<dbReference type="PANTHER" id="PTHR24260:SF136">
    <property type="entry name" value="GH08193P-RELATED"/>
    <property type="match status" value="1"/>
</dbReference>
<dbReference type="SUPFAM" id="SSF50494">
    <property type="entry name" value="Trypsin-like serine proteases"/>
    <property type="match status" value="1"/>
</dbReference>
<dbReference type="GO" id="GO:0004252">
    <property type="term" value="F:serine-type endopeptidase activity"/>
    <property type="evidence" value="ECO:0007669"/>
    <property type="project" value="InterPro"/>
</dbReference>
<dbReference type="GO" id="GO:0006508">
    <property type="term" value="P:proteolysis"/>
    <property type="evidence" value="ECO:0007669"/>
    <property type="project" value="UniProtKB-KW"/>
</dbReference>
<dbReference type="Proteomes" id="UP000247409">
    <property type="component" value="Unassembled WGS sequence"/>
</dbReference>
<sequence length="291" mass="32707">MQEGNAQEIRRPFIQNHGRIADISEVNEFSQIPLIIGGKKVPKKLLKSMARIVVEREDGFLSSCTGSVVSRNYVLCAAHCFVLPSKALVRRSYVLVGEPSTKIKYFESPQNKYFVRNVWIHRKYKDNSLFKHDVALIQLQKKIDKKLYKPMALGAAPDEGRSKLTAAGYGVKGSNKGEPKRARRASVLYQEWDTCNEEAGYPIANSEKSEICYTSLKFPNKGKTGTCFGDSGGPITKKENGEYIQVGITSFFVGDLCESPGAIFVAQRVENYLKQINRKVKKNQSKGWKRL</sequence>
<dbReference type="InterPro" id="IPR043504">
    <property type="entry name" value="Peptidase_S1_PA_chymotrypsin"/>
</dbReference>
<dbReference type="InterPro" id="IPR001254">
    <property type="entry name" value="Trypsin_dom"/>
</dbReference>
<dbReference type="Gene3D" id="2.40.10.10">
    <property type="entry name" value="Trypsin-like serine proteases"/>
    <property type="match status" value="1"/>
</dbReference>
<dbReference type="InterPro" id="IPR009003">
    <property type="entry name" value="Peptidase_S1_PA"/>
</dbReference>
<proteinExistence type="predicted"/>
<evidence type="ECO:0000259" key="2">
    <source>
        <dbReference type="PROSITE" id="PS50240"/>
    </source>
</evidence>
<reference evidence="3 4" key="1">
    <citation type="journal article" date="2018" name="Mol. Biol. Evol.">
        <title>Analysis of the draft genome of the red seaweed Gracilariopsis chorda provides insights into genome size evolution in Rhodophyta.</title>
        <authorList>
            <person name="Lee J."/>
            <person name="Yang E.C."/>
            <person name="Graf L."/>
            <person name="Yang J.H."/>
            <person name="Qiu H."/>
            <person name="Zel Zion U."/>
            <person name="Chan C.X."/>
            <person name="Stephens T.G."/>
            <person name="Weber A.P.M."/>
            <person name="Boo G.H."/>
            <person name="Boo S.M."/>
            <person name="Kim K.M."/>
            <person name="Shin Y."/>
            <person name="Jung M."/>
            <person name="Lee S.J."/>
            <person name="Yim H.S."/>
            <person name="Lee J.H."/>
            <person name="Bhattacharya D."/>
            <person name="Yoon H.S."/>
        </authorList>
    </citation>
    <scope>NUCLEOTIDE SEQUENCE [LARGE SCALE GENOMIC DNA]</scope>
    <source>
        <strain evidence="3 4">SKKU-2015</strain>
        <tissue evidence="3">Whole body</tissue>
    </source>
</reference>
<evidence type="ECO:0000313" key="4">
    <source>
        <dbReference type="Proteomes" id="UP000247409"/>
    </source>
</evidence>
<dbReference type="PROSITE" id="PS50240">
    <property type="entry name" value="TRYPSIN_DOM"/>
    <property type="match status" value="1"/>
</dbReference>